<evidence type="ECO:0000256" key="4">
    <source>
        <dbReference type="ARBA" id="ARBA00022776"/>
    </source>
</evidence>
<proteinExistence type="predicted"/>
<organism evidence="8 9">
    <name type="scientific">Carpinus fangiana</name>
    <dbReference type="NCBI Taxonomy" id="176857"/>
    <lineage>
        <taxon>Eukaryota</taxon>
        <taxon>Viridiplantae</taxon>
        <taxon>Streptophyta</taxon>
        <taxon>Embryophyta</taxon>
        <taxon>Tracheophyta</taxon>
        <taxon>Spermatophyta</taxon>
        <taxon>Magnoliopsida</taxon>
        <taxon>eudicotyledons</taxon>
        <taxon>Gunneridae</taxon>
        <taxon>Pentapetalae</taxon>
        <taxon>rosids</taxon>
        <taxon>fabids</taxon>
        <taxon>Fagales</taxon>
        <taxon>Betulaceae</taxon>
        <taxon>Carpinus</taxon>
    </lineage>
</organism>
<reference evidence="8 9" key="1">
    <citation type="submission" date="2019-06" db="EMBL/GenBank/DDBJ databases">
        <title>A chromosomal-level reference genome of Carpinus fangiana (Coryloideae, Betulaceae).</title>
        <authorList>
            <person name="Yang X."/>
            <person name="Wang Z."/>
            <person name="Zhang L."/>
            <person name="Hao G."/>
            <person name="Liu J."/>
            <person name="Yang Y."/>
        </authorList>
    </citation>
    <scope>NUCLEOTIDE SEQUENCE [LARGE SCALE GENOMIC DNA]</scope>
    <source>
        <strain evidence="8">Cfa_2016G</strain>
        <tissue evidence="8">Leaf</tissue>
    </source>
</reference>
<evidence type="ECO:0000256" key="1">
    <source>
        <dbReference type="ARBA" id="ARBA00022574"/>
    </source>
</evidence>
<dbReference type="PROSITE" id="PS50082">
    <property type="entry name" value="WD_REPEATS_2"/>
    <property type="match status" value="1"/>
</dbReference>
<evidence type="ECO:0000256" key="6">
    <source>
        <dbReference type="ARBA" id="ARBA00023425"/>
    </source>
</evidence>
<dbReference type="InterPro" id="IPR036322">
    <property type="entry name" value="WD40_repeat_dom_sf"/>
</dbReference>
<dbReference type="GO" id="GO:1990757">
    <property type="term" value="F:ubiquitin ligase activator activity"/>
    <property type="evidence" value="ECO:0007669"/>
    <property type="project" value="TreeGrafter"/>
</dbReference>
<evidence type="ECO:0008006" key="10">
    <source>
        <dbReference type="Google" id="ProtNLM"/>
    </source>
</evidence>
<dbReference type="GO" id="GO:0005680">
    <property type="term" value="C:anaphase-promoting complex"/>
    <property type="evidence" value="ECO:0007669"/>
    <property type="project" value="TreeGrafter"/>
</dbReference>
<dbReference type="EMBL" id="CM017326">
    <property type="protein sequence ID" value="KAE8076540.1"/>
    <property type="molecule type" value="Genomic_DNA"/>
</dbReference>
<keyword evidence="1 7" id="KW-0853">WD repeat</keyword>
<dbReference type="GO" id="GO:0031145">
    <property type="term" value="P:anaphase-promoting complex-dependent catabolic process"/>
    <property type="evidence" value="ECO:0007669"/>
    <property type="project" value="TreeGrafter"/>
</dbReference>
<dbReference type="GO" id="GO:0016567">
    <property type="term" value="P:protein ubiquitination"/>
    <property type="evidence" value="ECO:0007669"/>
    <property type="project" value="UniProtKB-UniPathway"/>
</dbReference>
<comment type="function">
    <text evidence="6">Component of the anaphase promoting complex/cyclosome (APC/C), a cell cycle-regulated E3 ubiquitin-protein ligase complex that controls progression through mitosis and the G1 phase of the cell cycle.</text>
</comment>
<dbReference type="InterPro" id="IPR001680">
    <property type="entry name" value="WD40_rpt"/>
</dbReference>
<dbReference type="InterPro" id="IPR033010">
    <property type="entry name" value="Cdc20/Fizzy"/>
</dbReference>
<dbReference type="Pfam" id="PF00400">
    <property type="entry name" value="WD40"/>
    <property type="match status" value="2"/>
</dbReference>
<dbReference type="UniPathway" id="UPA00143"/>
<evidence type="ECO:0000256" key="5">
    <source>
        <dbReference type="ARBA" id="ARBA00023306"/>
    </source>
</evidence>
<dbReference type="Gene3D" id="2.130.10.10">
    <property type="entry name" value="YVTN repeat-like/Quinoprotein amine dehydrogenase"/>
    <property type="match status" value="2"/>
</dbReference>
<dbReference type="GO" id="GO:1905786">
    <property type="term" value="P:positive regulation of anaphase-promoting complex-dependent catabolic process"/>
    <property type="evidence" value="ECO:0007669"/>
    <property type="project" value="TreeGrafter"/>
</dbReference>
<keyword evidence="2" id="KW-0132">Cell division</keyword>
<dbReference type="InterPro" id="IPR015943">
    <property type="entry name" value="WD40/YVTN_repeat-like_dom_sf"/>
</dbReference>
<dbReference type="Proteomes" id="UP000327013">
    <property type="component" value="Chromosome 6"/>
</dbReference>
<dbReference type="GO" id="GO:0051301">
    <property type="term" value="P:cell division"/>
    <property type="evidence" value="ECO:0007669"/>
    <property type="project" value="UniProtKB-KW"/>
</dbReference>
<dbReference type="AlphaFoldDB" id="A0A5N6RFF3"/>
<keyword evidence="3" id="KW-0677">Repeat</keyword>
<evidence type="ECO:0000313" key="9">
    <source>
        <dbReference type="Proteomes" id="UP000327013"/>
    </source>
</evidence>
<evidence type="ECO:0000256" key="7">
    <source>
        <dbReference type="PROSITE-ProRule" id="PRU00221"/>
    </source>
</evidence>
<keyword evidence="9" id="KW-1185">Reference proteome</keyword>
<evidence type="ECO:0000256" key="2">
    <source>
        <dbReference type="ARBA" id="ARBA00022618"/>
    </source>
</evidence>
<evidence type="ECO:0000256" key="3">
    <source>
        <dbReference type="ARBA" id="ARBA00022737"/>
    </source>
</evidence>
<keyword evidence="4" id="KW-0498">Mitosis</keyword>
<evidence type="ECO:0000313" key="8">
    <source>
        <dbReference type="EMBL" id="KAE8076540.1"/>
    </source>
</evidence>
<protein>
    <recommendedName>
        <fullName evidence="10">Anaphase-promoting complex subunit 4 WD40 domain-containing protein</fullName>
    </recommendedName>
</protein>
<dbReference type="SMART" id="SM00320">
    <property type="entry name" value="WD40"/>
    <property type="match status" value="3"/>
</dbReference>
<feature type="repeat" description="WD" evidence="7">
    <location>
        <begin position="171"/>
        <end position="204"/>
    </location>
</feature>
<sequence>MDDFNLNLLDWGSSNVLAIALGNTVWPWDASNFTYSKFMTIDDEDGLVTSVNWAPDDHQITIGLNNFHVQLWILLLRDSGGSGNLFHIWDWSLASSNAQSQWLHKLEDHTAPVRALAWCPFPSNLLVSSGSWGDECIKSWDTSTGACKSSIDTRSELTLWKYPSMKKLVKLNGHSSSVLYMAQSPNGCTVAFVVGDELLVLWNLFGTSWVWKSAAESFALASCI</sequence>
<gene>
    <name evidence="8" type="ORF">FH972_015183</name>
</gene>
<dbReference type="SUPFAM" id="SSF50978">
    <property type="entry name" value="WD40 repeat-like"/>
    <property type="match status" value="1"/>
</dbReference>
<dbReference type="PANTHER" id="PTHR19918:SF8">
    <property type="entry name" value="FI02843P"/>
    <property type="match status" value="1"/>
</dbReference>
<name>A0A5N6RFF3_9ROSI</name>
<dbReference type="PANTHER" id="PTHR19918">
    <property type="entry name" value="CELL DIVISION CYCLE 20 CDC20 FIZZY -RELATED"/>
    <property type="match status" value="1"/>
</dbReference>
<keyword evidence="5" id="KW-0131">Cell cycle</keyword>
<dbReference type="OrthoDB" id="1420410at2759"/>
<accession>A0A5N6RFF3</accession>
<dbReference type="GO" id="GO:0010997">
    <property type="term" value="F:anaphase-promoting complex binding"/>
    <property type="evidence" value="ECO:0007669"/>
    <property type="project" value="InterPro"/>
</dbReference>